<dbReference type="EMBL" id="JAAMPI010000353">
    <property type="protein sequence ID" value="KAF4632368.1"/>
    <property type="molecule type" value="Genomic_DNA"/>
</dbReference>
<evidence type="ECO:0000256" key="2">
    <source>
        <dbReference type="ARBA" id="ARBA00022833"/>
    </source>
</evidence>
<comment type="caution">
    <text evidence="8">The sequence shown here is derived from an EMBL/GenBank/DDBJ whole genome shotgun (WGS) entry which is preliminary data.</text>
</comment>
<feature type="domain" description="Xylanolytic transcriptional activator regulatory" evidence="7">
    <location>
        <begin position="277"/>
        <end position="474"/>
    </location>
</feature>
<proteinExistence type="predicted"/>
<dbReference type="CDD" id="cd12148">
    <property type="entry name" value="fungal_TF_MHR"/>
    <property type="match status" value="1"/>
</dbReference>
<evidence type="ECO:0000256" key="4">
    <source>
        <dbReference type="ARBA" id="ARBA00023163"/>
    </source>
</evidence>
<keyword evidence="2" id="KW-0862">Zinc</keyword>
<dbReference type="GO" id="GO:0003677">
    <property type="term" value="F:DNA binding"/>
    <property type="evidence" value="ECO:0007669"/>
    <property type="project" value="InterPro"/>
</dbReference>
<dbReference type="Proteomes" id="UP000566819">
    <property type="component" value="Unassembled WGS sequence"/>
</dbReference>
<dbReference type="InterPro" id="IPR007219">
    <property type="entry name" value="XnlR_reg_dom"/>
</dbReference>
<dbReference type="Pfam" id="PF04082">
    <property type="entry name" value="Fungal_trans"/>
    <property type="match status" value="1"/>
</dbReference>
<keyword evidence="4" id="KW-0804">Transcription</keyword>
<dbReference type="PANTHER" id="PTHR47660">
    <property type="entry name" value="TRANSCRIPTION FACTOR WITH C2H2 AND ZN(2)-CYS(6) DNA BINDING DOMAIN (EUROFUNG)-RELATED-RELATED"/>
    <property type="match status" value="1"/>
</dbReference>
<keyword evidence="3" id="KW-0805">Transcription regulation</keyword>
<evidence type="ECO:0000256" key="5">
    <source>
        <dbReference type="ARBA" id="ARBA00023242"/>
    </source>
</evidence>
<gene>
    <name evidence="8" type="ORF">G7Y89_g5752</name>
</gene>
<keyword evidence="5" id="KW-0539">Nucleus</keyword>
<evidence type="ECO:0000313" key="8">
    <source>
        <dbReference type="EMBL" id="KAF4632368.1"/>
    </source>
</evidence>
<evidence type="ECO:0000256" key="1">
    <source>
        <dbReference type="ARBA" id="ARBA00022723"/>
    </source>
</evidence>
<keyword evidence="1" id="KW-0479">Metal-binding</keyword>
<evidence type="ECO:0000256" key="3">
    <source>
        <dbReference type="ARBA" id="ARBA00023015"/>
    </source>
</evidence>
<reference evidence="8 9" key="1">
    <citation type="submission" date="2020-03" db="EMBL/GenBank/DDBJ databases">
        <title>Draft Genome Sequence of Cudoniella acicularis.</title>
        <authorList>
            <person name="Buettner E."/>
            <person name="Kellner H."/>
        </authorList>
    </citation>
    <scope>NUCLEOTIDE SEQUENCE [LARGE SCALE GENOMIC DNA]</scope>
    <source>
        <strain evidence="8 9">DSM 108380</strain>
    </source>
</reference>
<dbReference type="GO" id="GO:0008270">
    <property type="term" value="F:zinc ion binding"/>
    <property type="evidence" value="ECO:0007669"/>
    <property type="project" value="InterPro"/>
</dbReference>
<dbReference type="GO" id="GO:0006351">
    <property type="term" value="P:DNA-templated transcription"/>
    <property type="evidence" value="ECO:0007669"/>
    <property type="project" value="InterPro"/>
</dbReference>
<dbReference type="AlphaFoldDB" id="A0A8H4W342"/>
<name>A0A8H4W342_9HELO</name>
<feature type="region of interest" description="Disordered" evidence="6">
    <location>
        <begin position="666"/>
        <end position="688"/>
    </location>
</feature>
<keyword evidence="9" id="KW-1185">Reference proteome</keyword>
<evidence type="ECO:0000313" key="9">
    <source>
        <dbReference type="Proteomes" id="UP000566819"/>
    </source>
</evidence>
<dbReference type="PANTHER" id="PTHR47660:SF7">
    <property type="entry name" value="TRANSCRIPTION FACTOR WITH C2H2 AND ZN(2)-CYS(6) DNA BINDING DOMAIN (EUROFUNG)"/>
    <property type="match status" value="1"/>
</dbReference>
<evidence type="ECO:0000256" key="6">
    <source>
        <dbReference type="SAM" id="MobiDB-lite"/>
    </source>
</evidence>
<organism evidence="8 9">
    <name type="scientific">Cudoniella acicularis</name>
    <dbReference type="NCBI Taxonomy" id="354080"/>
    <lineage>
        <taxon>Eukaryota</taxon>
        <taxon>Fungi</taxon>
        <taxon>Dikarya</taxon>
        <taxon>Ascomycota</taxon>
        <taxon>Pezizomycotina</taxon>
        <taxon>Leotiomycetes</taxon>
        <taxon>Helotiales</taxon>
        <taxon>Tricladiaceae</taxon>
        <taxon>Cudoniella</taxon>
    </lineage>
</organism>
<dbReference type="OrthoDB" id="10018191at2759"/>
<feature type="compositionally biased region" description="Low complexity" evidence="6">
    <location>
        <begin position="668"/>
        <end position="687"/>
    </location>
</feature>
<accession>A0A8H4W342</accession>
<protein>
    <recommendedName>
        <fullName evidence="7">Xylanolytic transcriptional activator regulatory domain-containing protein</fullName>
    </recommendedName>
</protein>
<sequence>MNGVTRRRSPFAATCVAGDTLLRHYKKHNDEVTQAAHTREAMPAYETTSNAEVSQHSIDNGAVPQLQGNVNHDLNMLENWQPDSAHSIVGSVAPESFELDESSSTNCYPQVHLDQNLPTPDSQTMGGSLDVLQDPVYDIGNALRTPLDLSWLNGYDFDLQALNTSVATAIEVNEPLFQPQPDPTAISQELHLGMMAVNGSRRKVANDEVRRKWFCHLETQDGEIDSGLITGQSTPVNAGVRYDIGDKFRFSIAQRLRAHVNDEPLPSTNFLNLSARMYFTKFSPIFPVIHSQKFRPSPKNSLLLLSITSIGSLLLGSKGAAGQGTRIFERLNKAILASWEKILVSDSTEALSMIQAALIGQTFGLLSGIPKHLAIVESFHGTIIAWARRCGMFSCQEDRPQLEHLSGPELEDAWKTWARTVIGLYIHDAKISSMFHHEPFLRHDVVRIPIAAEDDLFNAPTAAVWREQMLSRSSPRLTLEDFWCFNSSHNNMMPKQIRFRRNHFSAYFALYTISATIGERQQTHRLNPGCVEFSKSMDMLTNWYNIFQNEVCQSESNPDIRPDLLYLMGLWHTTFMNLLVNFDLLERAIGRDSGADDSLNAAHSYAVKWANSTESVRCILHAQALLNSIGAMRLDAEPAIHIPHCLFLAGIAGYCFTRFRQPSGLGHAQSGSQSDPGSSSSAQPDPATKYHEFKLRGPSTFQHLFGVLPSVSSGRSTPLQPGYINGPEPVYRPKVTIELMPDMISGMMRTVIDTLQRMGHWKIAQQYAMTLSTLVFADEVEDTFMSQAVPEVRLFNES</sequence>
<evidence type="ECO:0000259" key="7">
    <source>
        <dbReference type="Pfam" id="PF04082"/>
    </source>
</evidence>